<accession>A0ABU7NL30</accession>
<proteinExistence type="predicted"/>
<name>A0ABU7NL30_9ACTN</name>
<gene>
    <name evidence="1" type="ORF">V2J85_09460</name>
</gene>
<sequence length="91" mass="8713">MGFAADGGRPLAVGADCSGDVAEELVGQAGELGELGGCGAGLEVLCGLFADRVLELGEGVVMALVAGVEAGGRGDAVLVAARAEACGDHAN</sequence>
<reference evidence="1 2" key="1">
    <citation type="submission" date="2023-12" db="EMBL/GenBank/DDBJ databases">
        <title>30 novel species of actinomycetes from the DSMZ collection.</title>
        <authorList>
            <person name="Nouioui I."/>
        </authorList>
    </citation>
    <scope>NUCLEOTIDE SEQUENCE [LARGE SCALE GENOMIC DNA]</scope>
    <source>
        <strain evidence="1 2">DSM 41528</strain>
    </source>
</reference>
<evidence type="ECO:0000313" key="2">
    <source>
        <dbReference type="Proteomes" id="UP001307760"/>
    </source>
</evidence>
<dbReference type="Proteomes" id="UP001307760">
    <property type="component" value="Unassembled WGS sequence"/>
</dbReference>
<comment type="caution">
    <text evidence="1">The sequence shown here is derived from an EMBL/GenBank/DDBJ whole genome shotgun (WGS) entry which is preliminary data.</text>
</comment>
<dbReference type="RefSeq" id="WP_330821257.1">
    <property type="nucleotide sequence ID" value="NZ_JAZBJP010000002.1"/>
</dbReference>
<evidence type="ECO:0000313" key="1">
    <source>
        <dbReference type="EMBL" id="MEE4419579.1"/>
    </source>
</evidence>
<organism evidence="1 2">
    <name type="scientific">Streptomyces bugieae</name>
    <dbReference type="NCBI Taxonomy" id="3098223"/>
    <lineage>
        <taxon>Bacteria</taxon>
        <taxon>Bacillati</taxon>
        <taxon>Actinomycetota</taxon>
        <taxon>Actinomycetes</taxon>
        <taxon>Kitasatosporales</taxon>
        <taxon>Streptomycetaceae</taxon>
        <taxon>Streptomyces</taxon>
    </lineage>
</organism>
<protein>
    <submittedName>
        <fullName evidence="1">Uncharacterized protein</fullName>
    </submittedName>
</protein>
<keyword evidence="2" id="KW-1185">Reference proteome</keyword>
<dbReference type="EMBL" id="JAZBJP010000002">
    <property type="protein sequence ID" value="MEE4419579.1"/>
    <property type="molecule type" value="Genomic_DNA"/>
</dbReference>